<evidence type="ECO:0000313" key="3">
    <source>
        <dbReference type="EMBL" id="EQD73084.1"/>
    </source>
</evidence>
<dbReference type="CDD" id="cd10456">
    <property type="entry name" value="GIY-YIG_UPF0213"/>
    <property type="match status" value="1"/>
</dbReference>
<evidence type="ECO:0000259" key="2">
    <source>
        <dbReference type="PROSITE" id="PS50164"/>
    </source>
</evidence>
<dbReference type="PANTHER" id="PTHR34477">
    <property type="entry name" value="UPF0213 PROTEIN YHBQ"/>
    <property type="match status" value="1"/>
</dbReference>
<reference evidence="3" key="1">
    <citation type="submission" date="2013-08" db="EMBL/GenBank/DDBJ databases">
        <authorList>
            <person name="Mendez C."/>
            <person name="Richter M."/>
            <person name="Ferrer M."/>
            <person name="Sanchez J."/>
        </authorList>
    </citation>
    <scope>NUCLEOTIDE SEQUENCE</scope>
</reference>
<sequence>MDFTLYILECADGSLYIGHTDDLNRRLEQHGQGQGGAYTAARRPVKLVHAEAFETRYEALTMERKLKGWRRAKKLAYMAGDWGAVGALAKGEHRHQRLRESASTPLAARATLSTNGGGTSTRQQTWDTDA</sequence>
<accession>T1CVG8</accession>
<dbReference type="AlphaFoldDB" id="T1CVG8"/>
<dbReference type="SUPFAM" id="SSF82771">
    <property type="entry name" value="GIY-YIG endonuclease"/>
    <property type="match status" value="1"/>
</dbReference>
<dbReference type="PANTHER" id="PTHR34477:SF1">
    <property type="entry name" value="UPF0213 PROTEIN YHBQ"/>
    <property type="match status" value="1"/>
</dbReference>
<protein>
    <submittedName>
        <fullName evidence="3">Excinuclease ABC C subunit domain protein</fullName>
    </submittedName>
</protein>
<feature type="domain" description="GIY-YIG" evidence="2">
    <location>
        <begin position="1"/>
        <end position="76"/>
    </location>
</feature>
<dbReference type="Gene3D" id="3.40.1440.10">
    <property type="entry name" value="GIY-YIG endonuclease"/>
    <property type="match status" value="1"/>
</dbReference>
<dbReference type="InterPro" id="IPR000305">
    <property type="entry name" value="GIY-YIG_endonuc"/>
</dbReference>
<dbReference type="InterPro" id="IPR035901">
    <property type="entry name" value="GIY-YIG_endonuc_sf"/>
</dbReference>
<feature type="region of interest" description="Disordered" evidence="1">
    <location>
        <begin position="93"/>
        <end position="130"/>
    </location>
</feature>
<dbReference type="InterPro" id="IPR050190">
    <property type="entry name" value="UPF0213_domain"/>
</dbReference>
<organism evidence="3">
    <name type="scientific">mine drainage metagenome</name>
    <dbReference type="NCBI Taxonomy" id="410659"/>
    <lineage>
        <taxon>unclassified sequences</taxon>
        <taxon>metagenomes</taxon>
        <taxon>ecological metagenomes</taxon>
    </lineage>
</organism>
<gene>
    <name evidence="3" type="ORF">B1A_05131</name>
</gene>
<feature type="compositionally biased region" description="Polar residues" evidence="1">
    <location>
        <begin position="120"/>
        <end position="130"/>
    </location>
</feature>
<comment type="caution">
    <text evidence="3">The sequence shown here is derived from an EMBL/GenBank/DDBJ whole genome shotgun (WGS) entry which is preliminary data.</text>
</comment>
<proteinExistence type="predicted"/>
<reference evidence="3" key="2">
    <citation type="journal article" date="2014" name="ISME J.">
        <title>Microbial stratification in low pH oxic and suboxic macroscopic growths along an acid mine drainage.</title>
        <authorList>
            <person name="Mendez-Garcia C."/>
            <person name="Mesa V."/>
            <person name="Sprenger R.R."/>
            <person name="Richter M."/>
            <person name="Diez M.S."/>
            <person name="Solano J."/>
            <person name="Bargiela R."/>
            <person name="Golyshina O.V."/>
            <person name="Manteca A."/>
            <person name="Ramos J.L."/>
            <person name="Gallego J.R."/>
            <person name="Llorente I."/>
            <person name="Martins Dos Santos V.A."/>
            <person name="Jensen O.N."/>
            <person name="Pelaez A.I."/>
            <person name="Sanchez J."/>
            <person name="Ferrer M."/>
        </authorList>
    </citation>
    <scope>NUCLEOTIDE SEQUENCE</scope>
</reference>
<name>T1CVG8_9ZZZZ</name>
<dbReference type="Pfam" id="PF01541">
    <property type="entry name" value="GIY-YIG"/>
    <property type="match status" value="1"/>
</dbReference>
<dbReference type="EMBL" id="AUZX01003740">
    <property type="protein sequence ID" value="EQD73084.1"/>
    <property type="molecule type" value="Genomic_DNA"/>
</dbReference>
<dbReference type="PROSITE" id="PS50164">
    <property type="entry name" value="GIY_YIG"/>
    <property type="match status" value="1"/>
</dbReference>
<evidence type="ECO:0000256" key="1">
    <source>
        <dbReference type="SAM" id="MobiDB-lite"/>
    </source>
</evidence>